<evidence type="ECO:0000313" key="3">
    <source>
        <dbReference type="Proteomes" id="UP000606498"/>
    </source>
</evidence>
<keyword evidence="1" id="KW-0732">Signal</keyword>
<comment type="caution">
    <text evidence="2">The sequence shown here is derived from an EMBL/GenBank/DDBJ whole genome shotgun (WGS) entry which is preliminary data.</text>
</comment>
<dbReference type="Pfam" id="PF13617">
    <property type="entry name" value="Lipoprotein_19"/>
    <property type="match status" value="1"/>
</dbReference>
<name>A0ABQ1T1D7_9GAMM</name>
<feature type="signal peptide" evidence="1">
    <location>
        <begin position="1"/>
        <end position="21"/>
    </location>
</feature>
<keyword evidence="2" id="KW-0449">Lipoprotein</keyword>
<dbReference type="InterPro" id="IPR025985">
    <property type="entry name" value="YnbE"/>
</dbReference>
<proteinExistence type="predicted"/>
<gene>
    <name evidence="2" type="ORF">GCM10011520_19790</name>
</gene>
<evidence type="ECO:0000313" key="2">
    <source>
        <dbReference type="EMBL" id="GGE79269.1"/>
    </source>
</evidence>
<protein>
    <submittedName>
        <fullName evidence="2">YnbE family lipoprotein</fullName>
    </submittedName>
</protein>
<dbReference type="EMBL" id="BMKO01000004">
    <property type="protein sequence ID" value="GGE79269.1"/>
    <property type="molecule type" value="Genomic_DNA"/>
</dbReference>
<dbReference type="Proteomes" id="UP000606498">
    <property type="component" value="Unassembled WGS sequence"/>
</dbReference>
<sequence>MNVKQTQFMLPLAASLLLASACTPTVKIEPPDKPIVINLNVKIEHEIRIKVDKELDQLLANDELF</sequence>
<accession>A0ABQ1T1D7</accession>
<keyword evidence="3" id="KW-1185">Reference proteome</keyword>
<reference evidence="3" key="1">
    <citation type="journal article" date="2019" name="Int. J. Syst. Evol. Microbiol.">
        <title>The Global Catalogue of Microorganisms (GCM) 10K type strain sequencing project: providing services to taxonomists for standard genome sequencing and annotation.</title>
        <authorList>
            <consortium name="The Broad Institute Genomics Platform"/>
            <consortium name="The Broad Institute Genome Sequencing Center for Infectious Disease"/>
            <person name="Wu L."/>
            <person name="Ma J."/>
        </authorList>
    </citation>
    <scope>NUCLEOTIDE SEQUENCE [LARGE SCALE GENOMIC DNA]</scope>
    <source>
        <strain evidence="3">CGMCC 1.16033</strain>
    </source>
</reference>
<evidence type="ECO:0000256" key="1">
    <source>
        <dbReference type="SAM" id="SignalP"/>
    </source>
</evidence>
<dbReference type="PROSITE" id="PS51257">
    <property type="entry name" value="PROKAR_LIPOPROTEIN"/>
    <property type="match status" value="1"/>
</dbReference>
<feature type="chain" id="PRO_5047520760" evidence="1">
    <location>
        <begin position="22"/>
        <end position="65"/>
    </location>
</feature>
<organism evidence="2 3">
    <name type="scientific">Shewanella carassii</name>
    <dbReference type="NCBI Taxonomy" id="1987584"/>
    <lineage>
        <taxon>Bacteria</taxon>
        <taxon>Pseudomonadati</taxon>
        <taxon>Pseudomonadota</taxon>
        <taxon>Gammaproteobacteria</taxon>
        <taxon>Alteromonadales</taxon>
        <taxon>Shewanellaceae</taxon>
        <taxon>Shewanella</taxon>
    </lineage>
</organism>